<keyword evidence="4" id="KW-0732">Signal</keyword>
<feature type="signal peptide" evidence="4">
    <location>
        <begin position="1"/>
        <end position="15"/>
    </location>
</feature>
<dbReference type="Gene3D" id="2.10.50.10">
    <property type="entry name" value="Tumor Necrosis Factor Receptor, subunit A, domain 2"/>
    <property type="match status" value="1"/>
</dbReference>
<feature type="transmembrane region" description="Helical" evidence="3">
    <location>
        <begin position="877"/>
        <end position="898"/>
    </location>
</feature>
<reference evidence="7 8" key="1">
    <citation type="submission" date="2024-02" db="EMBL/GenBank/DDBJ databases">
        <authorList>
            <person name="Chen Y."/>
            <person name="Shah S."/>
            <person name="Dougan E. K."/>
            <person name="Thang M."/>
            <person name="Chan C."/>
        </authorList>
    </citation>
    <scope>NUCLEOTIDE SEQUENCE [LARGE SCALE GENOMIC DNA]</scope>
</reference>
<dbReference type="SUPFAM" id="SSF53850">
    <property type="entry name" value="Periplasmic binding protein-like II"/>
    <property type="match status" value="1"/>
</dbReference>
<evidence type="ECO:0000313" key="8">
    <source>
        <dbReference type="Proteomes" id="UP001642484"/>
    </source>
</evidence>
<evidence type="ECO:0000256" key="2">
    <source>
        <dbReference type="SAM" id="MobiDB-lite"/>
    </source>
</evidence>
<gene>
    <name evidence="7" type="ORF">CCMP2556_LOCUS35063</name>
</gene>
<keyword evidence="3" id="KW-0472">Membrane</keyword>
<dbReference type="CDD" id="cd00185">
    <property type="entry name" value="TNFRSF"/>
    <property type="match status" value="1"/>
</dbReference>
<feature type="region of interest" description="Disordered" evidence="2">
    <location>
        <begin position="1309"/>
        <end position="1349"/>
    </location>
</feature>
<dbReference type="PANTHER" id="PTHR46967">
    <property type="entry name" value="INSULIN-LIKE GROWTH FACTOR BINDING PROTEIN,N-TERMINAL"/>
    <property type="match status" value="1"/>
</dbReference>
<dbReference type="InterPro" id="IPR039448">
    <property type="entry name" value="Beta_helix"/>
</dbReference>
<feature type="transmembrane region" description="Helical" evidence="3">
    <location>
        <begin position="904"/>
        <end position="924"/>
    </location>
</feature>
<feature type="domain" description="Tyrosine-protein kinase ephrin type A/B receptor-like" evidence="5">
    <location>
        <begin position="485"/>
        <end position="533"/>
    </location>
</feature>
<keyword evidence="8" id="KW-1185">Reference proteome</keyword>
<protein>
    <submittedName>
        <fullName evidence="7">Uncharacterized protein</fullName>
    </submittedName>
</protein>
<dbReference type="Pfam" id="PF13229">
    <property type="entry name" value="Beta_helix"/>
    <property type="match status" value="1"/>
</dbReference>
<evidence type="ECO:0000256" key="1">
    <source>
        <dbReference type="SAM" id="Coils"/>
    </source>
</evidence>
<accession>A0ABP0P8P7</accession>
<evidence type="ECO:0000259" key="5">
    <source>
        <dbReference type="Pfam" id="PF07699"/>
    </source>
</evidence>
<dbReference type="SMART" id="SM01411">
    <property type="entry name" value="Ephrin_rec_like"/>
    <property type="match status" value="2"/>
</dbReference>
<evidence type="ECO:0000256" key="3">
    <source>
        <dbReference type="SAM" id="Phobius"/>
    </source>
</evidence>
<feature type="domain" description="Right handed beta helix" evidence="6">
    <location>
        <begin position="1576"/>
        <end position="1730"/>
    </location>
</feature>
<feature type="chain" id="PRO_5046651074" evidence="4">
    <location>
        <begin position="16"/>
        <end position="1937"/>
    </location>
</feature>
<dbReference type="Gene3D" id="3.40.190.100">
    <property type="entry name" value="Glycine betaine-binding periplasmic protein, domain 2"/>
    <property type="match status" value="1"/>
</dbReference>
<keyword evidence="1" id="KW-0175">Coiled coil</keyword>
<keyword evidence="3" id="KW-1133">Transmembrane helix</keyword>
<feature type="transmembrane region" description="Helical" evidence="3">
    <location>
        <begin position="677"/>
        <end position="702"/>
    </location>
</feature>
<dbReference type="Gene3D" id="3.40.190.10">
    <property type="entry name" value="Periplasmic binding protein-like II"/>
    <property type="match status" value="1"/>
</dbReference>
<evidence type="ECO:0000256" key="4">
    <source>
        <dbReference type="SAM" id="SignalP"/>
    </source>
</evidence>
<dbReference type="SUPFAM" id="SSF51126">
    <property type="entry name" value="Pectin lyase-like"/>
    <property type="match status" value="1"/>
</dbReference>
<evidence type="ECO:0000259" key="6">
    <source>
        <dbReference type="Pfam" id="PF13229"/>
    </source>
</evidence>
<dbReference type="InterPro" id="IPR012334">
    <property type="entry name" value="Pectin_lyas_fold"/>
</dbReference>
<dbReference type="Proteomes" id="UP001642484">
    <property type="component" value="Unassembled WGS sequence"/>
</dbReference>
<name>A0ABP0P8P7_9DINO</name>
<organism evidence="7 8">
    <name type="scientific">Durusdinium trenchii</name>
    <dbReference type="NCBI Taxonomy" id="1381693"/>
    <lineage>
        <taxon>Eukaryota</taxon>
        <taxon>Sar</taxon>
        <taxon>Alveolata</taxon>
        <taxon>Dinophyceae</taxon>
        <taxon>Suessiales</taxon>
        <taxon>Symbiodiniaceae</taxon>
        <taxon>Durusdinium</taxon>
    </lineage>
</organism>
<feature type="transmembrane region" description="Helical" evidence="3">
    <location>
        <begin position="971"/>
        <end position="992"/>
    </location>
</feature>
<feature type="transmembrane region" description="Helical" evidence="3">
    <location>
        <begin position="936"/>
        <end position="956"/>
    </location>
</feature>
<dbReference type="InterPro" id="IPR011641">
    <property type="entry name" value="Tyr-kin_ephrin_A/B_rcpt-like"/>
</dbReference>
<keyword evidence="3" id="KW-0812">Transmembrane</keyword>
<feature type="transmembrane region" description="Helical" evidence="3">
    <location>
        <begin position="828"/>
        <end position="849"/>
    </location>
</feature>
<sequence>MRHFVISLLVPLVAAQTCLDDAIPEAEWKNLENANGESYPLGIWIANYAASFAANEMVRTLIQEVFGFKTTSGLGAGTVTGFYAITGCADPTALDAAGRNCGNGNATKFHVHMESWKDGYPLVFAGLERDYPAMAPRNLGNMGYNGDATGFIPKPVQQAAYANEGLALQYYRNWNASWFDPAKYFDTIDMIDGSALLRPCSETLIGDDETIRHYLDRTGDTAGVIYDSVADKYSGVCTQSYYWIAPSCRANTSKCVPWVTGGVGWALHEMLQKCTILSVPLALAVAKDWTAYTQYPFVHPKSYFYWWVPDPTFLELQPLSLVFPPYDGRGWSRGDYTSAGNAVSIDKLVSKDISILAPNVESFVKNIVISLAQMDQMLLDQKNTGDSWFNTTCRWLRANDATWRAWIPDESQCFPGFGLYDSVAKEYVGQRVNATNKIVCQACPSGTFSQAMSDNTGDTYTCVPCGKGTSQASGASTFCNACKQGEYQDEMGQSTCKRCALGAYQDEFGAEICKVCPLATTTLGLGSVAMTDCGCQLNNINMQLSGAFDCQPCSEGLTCPKLSQLADLKSGSSSLGSEFTPTVVEGYYSTAVAPTEVFRCSSVKACPGGTPNSCGGGLVGTPCDECNPGQTWNGSECKECEVWRQILWVLAVLCIFVFLTLAYYLTSSKVTAKATVLFATTASFGMLVMSMQNLGLIGMMTVEWPVDIKGIFSVCQFLLLDIDSYGFSCIAGQNAPVRYLLSALIFPIGVAWLALCWSIARVLPTKWRWDGSKVVSTMGAFLQVGFSTMSATSLAPMMCYKHPNGLRSILKYPGVICGSDEHTSMLVIGWLLLSIFVLGFVALCTFAVTRVPSWSATRKDHLVACVRFLVFRFRLDSWWFGVPLLCRGPLLSLPVVLATDYPPVQIIVIAVILAGFMVTQMLSWPWKVPMLNLTDAIISFCVVLLVTTSSLHLPAIEGPMAQFAEAVSTTMLSGIGVALGIMVLMTGSALIYRSALGGKKELRAFNLGAVPSSDKLAKKVKDLATELEKMEVKELSQATLVPGPRRTTELQRAADDAWWFFSVKALRLASLAVFDMNKVTTCITLLATEVAPPAEDAVTYKFNPSPGSHHLSRRREGKPSEEEVDNNQPMQGSPDIRRPGVPEPSDKGNNQSPGAPQGGTRGGGAEIFLDLSALRVWLPFVDNLPAAHHGWVPPGSSAETTGTTQDARRPQLQTALQEVNEQRAHEANVCSFLKRKTEELQAEGHRLQTMHMESGSSCHATLELYRRQASEEAAALRLRRAQQQAKVTEEEMERMAFERRMAFRRRMEQRKKGPNDETGAISAVAVPAESTAETAQRQQGHRGSARVFSRGARGRAIDAHDGSGVANVMDIFQQVRTLVGLVSNAWSWSMRTNSTFRQVMPGLVRVHPGMGSETFIMQSYYLSLILTMDFPGDRDSAFCGELQWLRRRAVRGLVRRVAAEGASAREALAKLPFWPPCTVLLAPKTTFREALAIDGTCVLLGGSGTVLAPAARTVTGVPPPLLSFAAAAAPDAASYDAPRTLCDVTVEGPVEVLGAATLRRCRVVPPAAVWGKVSAGVATKGKAQLRLEHCTFQGWKSAAVCFRDDSDVTLKECRFEENPGTCISARNAASITVQQSSLTKNGGPVIQLRDATRLRLSESRLESNKGCGILVRGQAEAFIKSSCLEGHKMSAVAFQHQAKGSVLECRFERNDGAVVLVNGSAEVTVESNVFEKNGKSPPVLEFHGAAGPVKAKIVAKREKDVNGLTHQLSYISGAEGSDWANLDESAQMIRNRAGTERHSQSEERRLRVWSAVQRLLFHFVASFRLFFHFGQALLPTRVFVEKKDPNAYGLMYGLAYGLGLIPPWTPLDAPPKGDECAVPDQGAHARWTATRWGGRHLVRREPPTWDQALSARGQRHCEGDGAVQPDEGQRWLWYPGE</sequence>
<proteinExistence type="predicted"/>
<dbReference type="InterPro" id="IPR011050">
    <property type="entry name" value="Pectin_lyase_fold/virulence"/>
</dbReference>
<dbReference type="EMBL" id="CAXAMN010022607">
    <property type="protein sequence ID" value="CAK9071319.1"/>
    <property type="molecule type" value="Genomic_DNA"/>
</dbReference>
<feature type="transmembrane region" description="Helical" evidence="3">
    <location>
        <begin position="646"/>
        <end position="665"/>
    </location>
</feature>
<evidence type="ECO:0000313" key="7">
    <source>
        <dbReference type="EMBL" id="CAK9071319.1"/>
    </source>
</evidence>
<feature type="coiled-coil region" evidence="1">
    <location>
        <begin position="1266"/>
        <end position="1298"/>
    </location>
</feature>
<dbReference type="PANTHER" id="PTHR46967:SF2">
    <property type="entry name" value="SUSHI, VON WILLEBRAND FACTOR TYPE A, EGF AND PENTRAXIN DOMAIN-CONTAINING PROTEIN 1-LIKE"/>
    <property type="match status" value="1"/>
</dbReference>
<feature type="transmembrane region" description="Helical" evidence="3">
    <location>
        <begin position="739"/>
        <end position="760"/>
    </location>
</feature>
<dbReference type="Gene3D" id="2.160.20.10">
    <property type="entry name" value="Single-stranded right-handed beta-helix, Pectin lyase-like"/>
    <property type="match status" value="1"/>
</dbReference>
<comment type="caution">
    <text evidence="7">The sequence shown here is derived from an EMBL/GenBank/DDBJ whole genome shotgun (WGS) entry which is preliminary data.</text>
</comment>
<feature type="region of interest" description="Disordered" evidence="2">
    <location>
        <begin position="1098"/>
        <end position="1164"/>
    </location>
</feature>
<dbReference type="Pfam" id="PF07699">
    <property type="entry name" value="Ephrin_rec_like"/>
    <property type="match status" value="1"/>
</dbReference>
<feature type="compositionally biased region" description="Basic and acidic residues" evidence="2">
    <location>
        <begin position="1135"/>
        <end position="1146"/>
    </location>
</feature>